<dbReference type="Proteomes" id="UP000325579">
    <property type="component" value="Unassembled WGS sequence"/>
</dbReference>
<evidence type="ECO:0000256" key="2">
    <source>
        <dbReference type="SAM" id="SignalP"/>
    </source>
</evidence>
<protein>
    <recommendedName>
        <fullName evidence="5">Glycoside hydrolase family 3 N-terminal domain-containing protein</fullName>
    </recommendedName>
</protein>
<dbReference type="GeneID" id="43666937"/>
<dbReference type="OrthoDB" id="5237998at2759"/>
<keyword evidence="2" id="KW-0732">Signal</keyword>
<sequence>MKFGWFEVAALTAASVVNAKDDLAYSPPFYPSPWADGQGEWAEVYKRAVDIVSQMTLTEKVNFLDGS</sequence>
<organism evidence="3 4">
    <name type="scientific">Aspergillus pseudonomiae</name>
    <dbReference type="NCBI Taxonomy" id="1506151"/>
    <lineage>
        <taxon>Eukaryota</taxon>
        <taxon>Fungi</taxon>
        <taxon>Dikarya</taxon>
        <taxon>Ascomycota</taxon>
        <taxon>Pezizomycotina</taxon>
        <taxon>Eurotiomycetes</taxon>
        <taxon>Eurotiomycetidae</taxon>
        <taxon>Eurotiales</taxon>
        <taxon>Aspergillaceae</taxon>
        <taxon>Aspergillus</taxon>
        <taxon>Aspergillus subgen. Circumdati</taxon>
    </lineage>
</organism>
<reference evidence="3 4" key="1">
    <citation type="submission" date="2019-04" db="EMBL/GenBank/DDBJ databases">
        <authorList>
            <consortium name="DOE Joint Genome Institute"/>
            <person name="Mondo S."/>
            <person name="Kjaerbolling I."/>
            <person name="Vesth T."/>
            <person name="Frisvad J.C."/>
            <person name="Nybo J.L."/>
            <person name="Theobald S."/>
            <person name="Kildgaard S."/>
            <person name="Isbrandt T."/>
            <person name="Kuo A."/>
            <person name="Sato A."/>
            <person name="Lyhne E.K."/>
            <person name="Kogle M.E."/>
            <person name="Wiebenga A."/>
            <person name="Kun R.S."/>
            <person name="Lubbers R.J."/>
            <person name="Makela M.R."/>
            <person name="Barry K."/>
            <person name="Chovatia M."/>
            <person name="Clum A."/>
            <person name="Daum C."/>
            <person name="Haridas S."/>
            <person name="He G."/>
            <person name="LaButti K."/>
            <person name="Lipzen A."/>
            <person name="Riley R."/>
            <person name="Salamov A."/>
            <person name="Simmons B.A."/>
            <person name="Magnuson J.K."/>
            <person name="Henrissat B."/>
            <person name="Mortensen U.H."/>
            <person name="Larsen T.O."/>
            <person name="Devries R.P."/>
            <person name="Grigoriev I.V."/>
            <person name="Machida M."/>
            <person name="Baker S.E."/>
            <person name="Andersen M.R."/>
            <person name="Cantor M.N."/>
            <person name="Hua S.X."/>
        </authorList>
    </citation>
    <scope>NUCLEOTIDE SEQUENCE [LARGE SCALE GENOMIC DNA]</scope>
    <source>
        <strain evidence="3 4">CBS 119388</strain>
    </source>
</reference>
<dbReference type="RefSeq" id="XP_031940378.1">
    <property type="nucleotide sequence ID" value="XM_032082246.1"/>
</dbReference>
<gene>
    <name evidence="3" type="ORF">BDV37DRAFT_251025</name>
</gene>
<accession>A0A5N7DA02</accession>
<evidence type="ECO:0008006" key="5">
    <source>
        <dbReference type="Google" id="ProtNLM"/>
    </source>
</evidence>
<dbReference type="EMBL" id="ML736780">
    <property type="protein sequence ID" value="KAE8403059.1"/>
    <property type="molecule type" value="Genomic_DNA"/>
</dbReference>
<evidence type="ECO:0000313" key="4">
    <source>
        <dbReference type="Proteomes" id="UP000325579"/>
    </source>
</evidence>
<dbReference type="AlphaFoldDB" id="A0A5N7DA02"/>
<keyword evidence="1" id="KW-0119">Carbohydrate metabolism</keyword>
<feature type="signal peptide" evidence="2">
    <location>
        <begin position="1"/>
        <end position="19"/>
    </location>
</feature>
<dbReference type="InterPro" id="IPR036962">
    <property type="entry name" value="Glyco_hydro_3_N_sf"/>
</dbReference>
<evidence type="ECO:0000256" key="1">
    <source>
        <dbReference type="ARBA" id="ARBA00023277"/>
    </source>
</evidence>
<evidence type="ECO:0000313" key="3">
    <source>
        <dbReference type="EMBL" id="KAE8403059.1"/>
    </source>
</evidence>
<feature type="chain" id="PRO_5024916281" description="Glycoside hydrolase family 3 N-terminal domain-containing protein" evidence="2">
    <location>
        <begin position="20"/>
        <end position="67"/>
    </location>
</feature>
<dbReference type="GO" id="GO:0004553">
    <property type="term" value="F:hydrolase activity, hydrolyzing O-glycosyl compounds"/>
    <property type="evidence" value="ECO:0007669"/>
    <property type="project" value="InterPro"/>
</dbReference>
<dbReference type="GO" id="GO:0005975">
    <property type="term" value="P:carbohydrate metabolic process"/>
    <property type="evidence" value="ECO:0007669"/>
    <property type="project" value="InterPro"/>
</dbReference>
<keyword evidence="4" id="KW-1185">Reference proteome</keyword>
<name>A0A5N7DA02_9EURO</name>
<proteinExistence type="predicted"/>
<dbReference type="Gene3D" id="3.20.20.300">
    <property type="entry name" value="Glycoside hydrolase, family 3, N-terminal domain"/>
    <property type="match status" value="1"/>
</dbReference>